<name>A0AAV6JKL6_9ERIC</name>
<dbReference type="EMBL" id="JACTNZ010000007">
    <property type="protein sequence ID" value="KAG5541761.1"/>
    <property type="molecule type" value="Genomic_DNA"/>
</dbReference>
<accession>A0AAV6JKL6</accession>
<dbReference type="Gene3D" id="3.40.50.2000">
    <property type="entry name" value="Glycogen Phosphorylase B"/>
    <property type="match status" value="1"/>
</dbReference>
<evidence type="ECO:0000313" key="2">
    <source>
        <dbReference type="EMBL" id="KAG5541761.1"/>
    </source>
</evidence>
<reference evidence="2" key="1">
    <citation type="submission" date="2020-08" db="EMBL/GenBank/DDBJ databases">
        <title>Plant Genome Project.</title>
        <authorList>
            <person name="Zhang R.-G."/>
        </authorList>
    </citation>
    <scope>NUCLEOTIDE SEQUENCE</scope>
    <source>
        <strain evidence="2">WSP0</strain>
        <tissue evidence="2">Leaf</tissue>
    </source>
</reference>
<comment type="caution">
    <text evidence="2">The sequence shown here is derived from an EMBL/GenBank/DDBJ whole genome shotgun (WGS) entry which is preliminary data.</text>
</comment>
<gene>
    <name evidence="2" type="ORF">RHGRI_021554</name>
</gene>
<organism evidence="2 3">
    <name type="scientific">Rhododendron griersonianum</name>
    <dbReference type="NCBI Taxonomy" id="479676"/>
    <lineage>
        <taxon>Eukaryota</taxon>
        <taxon>Viridiplantae</taxon>
        <taxon>Streptophyta</taxon>
        <taxon>Embryophyta</taxon>
        <taxon>Tracheophyta</taxon>
        <taxon>Spermatophyta</taxon>
        <taxon>Magnoliopsida</taxon>
        <taxon>eudicotyledons</taxon>
        <taxon>Gunneridae</taxon>
        <taxon>Pentapetalae</taxon>
        <taxon>asterids</taxon>
        <taxon>Ericales</taxon>
        <taxon>Ericaceae</taxon>
        <taxon>Ericoideae</taxon>
        <taxon>Rhodoreae</taxon>
        <taxon>Rhododendron</taxon>
    </lineage>
</organism>
<protein>
    <submittedName>
        <fullName evidence="2">Uncharacterized protein</fullName>
    </submittedName>
</protein>
<dbReference type="AlphaFoldDB" id="A0AAV6JKL6"/>
<feature type="region of interest" description="Disordered" evidence="1">
    <location>
        <begin position="42"/>
        <end position="61"/>
    </location>
</feature>
<evidence type="ECO:0000313" key="3">
    <source>
        <dbReference type="Proteomes" id="UP000823749"/>
    </source>
</evidence>
<dbReference type="Proteomes" id="UP000823749">
    <property type="component" value="Chromosome 7"/>
</dbReference>
<proteinExistence type="predicted"/>
<evidence type="ECO:0000256" key="1">
    <source>
        <dbReference type="SAM" id="MobiDB-lite"/>
    </source>
</evidence>
<dbReference type="SUPFAM" id="SSF53756">
    <property type="entry name" value="UDP-Glycosyltransferase/glycogen phosphorylase"/>
    <property type="match status" value="1"/>
</dbReference>
<keyword evidence="3" id="KW-1185">Reference proteome</keyword>
<sequence length="156" mass="17174">MVPHSAQGHINPMLKVAKLLYQKGFYMRIKKKGLLHHLRRQRVRQPAVPPSSRAQCPRRPPGLEVRGRTRPGSLLRPAHEERALALALALLQAVRRRAGIVGASADVPPITCIVCDRTLKFPLVVAENSASPRRLSGPQVLVGCCVTPTFTNSWKG</sequence>